<evidence type="ECO:0000313" key="3">
    <source>
        <dbReference type="EMBL" id="RGI85853.1"/>
    </source>
</evidence>
<dbReference type="Proteomes" id="UP000262524">
    <property type="component" value="Unassembled WGS sequence"/>
</dbReference>
<dbReference type="OrthoDB" id="9917296at2"/>
<evidence type="ECO:0000313" key="4">
    <source>
        <dbReference type="EMBL" id="RGZ86955.1"/>
    </source>
</evidence>
<organism evidence="2 9">
    <name type="scientific">Anaerobutyricum hallii</name>
    <dbReference type="NCBI Taxonomy" id="39488"/>
    <lineage>
        <taxon>Bacteria</taxon>
        <taxon>Bacillati</taxon>
        <taxon>Bacillota</taxon>
        <taxon>Clostridia</taxon>
        <taxon>Lachnospirales</taxon>
        <taxon>Lachnospiraceae</taxon>
        <taxon>Anaerobutyricum</taxon>
    </lineage>
</organism>
<evidence type="ECO:0000313" key="13">
    <source>
        <dbReference type="Proteomes" id="UP000284621"/>
    </source>
</evidence>
<evidence type="ECO:0000313" key="12">
    <source>
        <dbReference type="Proteomes" id="UP000283700"/>
    </source>
</evidence>
<dbReference type="AlphaFoldDB" id="A0A174DY91"/>
<evidence type="ECO:0000313" key="7">
    <source>
        <dbReference type="EMBL" id="RHN17749.1"/>
    </source>
</evidence>
<dbReference type="EMBL" id="QSID01000008">
    <property type="protein sequence ID" value="RHC64816.1"/>
    <property type="molecule type" value="Genomic_DNA"/>
</dbReference>
<dbReference type="Proteomes" id="UP000095390">
    <property type="component" value="Unassembled WGS sequence"/>
</dbReference>
<dbReference type="Proteomes" id="UP000284621">
    <property type="component" value="Unassembled WGS sequence"/>
</dbReference>
<proteinExistence type="predicted"/>
<evidence type="ECO:0000313" key="10">
    <source>
        <dbReference type="Proteomes" id="UP000262524"/>
    </source>
</evidence>
<evidence type="ECO:0000313" key="1">
    <source>
        <dbReference type="EMBL" id="CUM80257.1"/>
    </source>
</evidence>
<accession>A0A174DY91</accession>
<protein>
    <submittedName>
        <fullName evidence="2">Protein of uncharacterized function (DUF3782)</fullName>
    </submittedName>
</protein>
<dbReference type="EMBL" id="CYYC01000003">
    <property type="protein sequence ID" value="CUM80257.1"/>
    <property type="molecule type" value="Genomic_DNA"/>
</dbReference>
<dbReference type="EMBL" id="QRNJ01000006">
    <property type="protein sequence ID" value="RHK41251.1"/>
    <property type="molecule type" value="Genomic_DNA"/>
</dbReference>
<reference evidence="10 11" key="2">
    <citation type="submission" date="2018-08" db="EMBL/GenBank/DDBJ databases">
        <title>A genome reference for cultivated species of the human gut microbiota.</title>
        <authorList>
            <person name="Zou Y."/>
            <person name="Xue W."/>
            <person name="Luo G."/>
        </authorList>
    </citation>
    <scope>NUCLEOTIDE SEQUENCE [LARGE SCALE GENOMIC DNA]</scope>
    <source>
        <strain evidence="7 12">AF31-17AC</strain>
        <strain evidence="6 11">AF45-14BH</strain>
        <strain evidence="5 13">AM34-3LB</strain>
        <strain evidence="4 14">AM48-23BH</strain>
        <strain evidence="3 10">TM10-1AC</strain>
    </source>
</reference>
<keyword evidence="13" id="KW-1185">Reference proteome</keyword>
<dbReference type="Proteomes" id="UP000283700">
    <property type="component" value="Unassembled WGS sequence"/>
</dbReference>
<dbReference type="Proteomes" id="UP000283497">
    <property type="component" value="Unassembled WGS sequence"/>
</dbReference>
<dbReference type="EMBL" id="QSOE01000064">
    <property type="protein sequence ID" value="RGI85853.1"/>
    <property type="molecule type" value="Genomic_DNA"/>
</dbReference>
<dbReference type="RefSeq" id="WP_005345189.1">
    <property type="nucleotide sequence ID" value="NZ_BLYK01000014.1"/>
</dbReference>
<evidence type="ECO:0000313" key="2">
    <source>
        <dbReference type="EMBL" id="CUO30404.1"/>
    </source>
</evidence>
<evidence type="ECO:0000313" key="9">
    <source>
        <dbReference type="Proteomes" id="UP000095679"/>
    </source>
</evidence>
<gene>
    <name evidence="6" type="ORF">DW068_02885</name>
    <name evidence="5" type="ORF">DW833_07985</name>
    <name evidence="4" type="ORF">DW972_00705</name>
    <name evidence="7" type="ORF">DWZ29_01005</name>
    <name evidence="3" type="ORF">DXD91_09820</name>
    <name evidence="2" type="ORF">ERS852450_01565</name>
    <name evidence="1" type="ORF">ERS852578_00320</name>
</gene>
<evidence type="ECO:0000313" key="8">
    <source>
        <dbReference type="Proteomes" id="UP000095390"/>
    </source>
</evidence>
<dbReference type="Proteomes" id="UP000095679">
    <property type="component" value="Unassembled WGS sequence"/>
</dbReference>
<name>A0A174DY91_9FIRM</name>
<dbReference type="Proteomes" id="UP000286561">
    <property type="component" value="Unassembled WGS sequence"/>
</dbReference>
<evidence type="ECO:0000313" key="14">
    <source>
        <dbReference type="Proteomes" id="UP000286561"/>
    </source>
</evidence>
<dbReference type="EMBL" id="QSEP01000001">
    <property type="protein sequence ID" value="RGZ86955.1"/>
    <property type="molecule type" value="Genomic_DNA"/>
</dbReference>
<dbReference type="GeneID" id="75046991"/>
<reference evidence="8 9" key="1">
    <citation type="submission" date="2015-09" db="EMBL/GenBank/DDBJ databases">
        <authorList>
            <consortium name="Pathogen Informatics"/>
        </authorList>
    </citation>
    <scope>NUCLEOTIDE SEQUENCE [LARGE SCALE GENOMIC DNA]</scope>
    <source>
        <strain evidence="2 9">2789STDY5834835</strain>
        <strain evidence="1 8">2789STDY5834966</strain>
    </source>
</reference>
<evidence type="ECO:0000313" key="6">
    <source>
        <dbReference type="EMBL" id="RHK41251.1"/>
    </source>
</evidence>
<sequence length="101" mass="11954">MQGDVIDSWEERLRLTLDHFRNENMADFRKNSEAYRRLVREEEEAYAKLDTLNLTEEQREVIEEAFEAQSAAEAEYATESYFCGIADCIRFLKYIEGTRSK</sequence>
<dbReference type="EMBL" id="QRQO01000002">
    <property type="protein sequence ID" value="RHN17749.1"/>
    <property type="molecule type" value="Genomic_DNA"/>
</dbReference>
<evidence type="ECO:0000313" key="5">
    <source>
        <dbReference type="EMBL" id="RHC64816.1"/>
    </source>
</evidence>
<evidence type="ECO:0000313" key="11">
    <source>
        <dbReference type="Proteomes" id="UP000283497"/>
    </source>
</evidence>
<dbReference type="EMBL" id="CYZL01000011">
    <property type="protein sequence ID" value="CUO30404.1"/>
    <property type="molecule type" value="Genomic_DNA"/>
</dbReference>